<accession>A0A1H9LRU1</accession>
<gene>
    <name evidence="2" type="ORF">SAMN05444359_12537</name>
</gene>
<dbReference type="Proteomes" id="UP000199021">
    <property type="component" value="Unassembled WGS sequence"/>
</dbReference>
<dbReference type="STRING" id="478744.SAMN05444359_12537"/>
<evidence type="ECO:0000313" key="2">
    <source>
        <dbReference type="EMBL" id="SER13927.1"/>
    </source>
</evidence>
<evidence type="ECO:0000313" key="3">
    <source>
        <dbReference type="Proteomes" id="UP000199021"/>
    </source>
</evidence>
<protein>
    <submittedName>
        <fullName evidence="2">Uncharacterized protein</fullName>
    </submittedName>
</protein>
<dbReference type="InParanoid" id="A0A1H9LRU1"/>
<dbReference type="AlphaFoldDB" id="A0A1H9LRU1"/>
<proteinExistence type="predicted"/>
<reference evidence="3" key="1">
    <citation type="submission" date="2016-10" db="EMBL/GenBank/DDBJ databases">
        <authorList>
            <person name="Varghese N."/>
            <person name="Submissions S."/>
        </authorList>
    </citation>
    <scope>NUCLEOTIDE SEQUENCE [LARGE SCALE GENOMIC DNA]</scope>
    <source>
        <strain evidence="3">DSM 24740</strain>
    </source>
</reference>
<evidence type="ECO:0000256" key="1">
    <source>
        <dbReference type="SAM" id="MobiDB-lite"/>
    </source>
</evidence>
<name>A0A1H9LRU1_9BACT</name>
<keyword evidence="3" id="KW-1185">Reference proteome</keyword>
<feature type="region of interest" description="Disordered" evidence="1">
    <location>
        <begin position="1"/>
        <end position="31"/>
    </location>
</feature>
<dbReference type="EMBL" id="FOFB01000025">
    <property type="protein sequence ID" value="SER13927.1"/>
    <property type="molecule type" value="Genomic_DNA"/>
</dbReference>
<organism evidence="2 3">
    <name type="scientific">Neolewinella agarilytica</name>
    <dbReference type="NCBI Taxonomy" id="478744"/>
    <lineage>
        <taxon>Bacteria</taxon>
        <taxon>Pseudomonadati</taxon>
        <taxon>Bacteroidota</taxon>
        <taxon>Saprospiria</taxon>
        <taxon>Saprospirales</taxon>
        <taxon>Lewinellaceae</taxon>
        <taxon>Neolewinella</taxon>
    </lineage>
</organism>
<sequence>MTRENMGDGAQVQWKVPPSNANRTEKAPDTY</sequence>